<dbReference type="GO" id="GO:0016787">
    <property type="term" value="F:hydrolase activity"/>
    <property type="evidence" value="ECO:0007669"/>
    <property type="project" value="UniProtKB-KW"/>
</dbReference>
<sequence length="286" mass="32173">MNYRIYPFYTKRFLYMTILLLIGTGLFFLTTTSTSSEHTNELTPTLFVHGFKGGPGTYNTMLARFEENEWGKQRMIVYVSSRGRVSIRGGIPHSMNPFIQVIFENNRASVADQTFWLKKVLHQLHEKRGIDQVNLVGHSMGGLASTNFLLNNQDKDQYPAVKKLVVIASPFQGIERDGYFDINRGAALGDLHPNSMVLQQMVEHKDKFDSATKVLAIAGVINENEEHAYWDGLVSASSALGISSIAPKDHYKQALLYDPAATHSGLHEFTEVDNLLANFLWDIQSE</sequence>
<reference evidence="2 3" key="1">
    <citation type="submission" date="2022-04" db="EMBL/GenBank/DDBJ databases">
        <title>Halobacillus sp. isolated from saltern.</title>
        <authorList>
            <person name="Won M."/>
            <person name="Lee C.-M."/>
            <person name="Woen H.-Y."/>
            <person name="Kwon S.-W."/>
        </authorList>
    </citation>
    <scope>NUCLEOTIDE SEQUENCE [LARGE SCALE GENOMIC DNA]</scope>
    <source>
        <strain evidence="2 3">SSBR10-3</strain>
    </source>
</reference>
<organism evidence="2 3">
    <name type="scientific">Halobacillus salinarum</name>
    <dbReference type="NCBI Taxonomy" id="2932257"/>
    <lineage>
        <taxon>Bacteria</taxon>
        <taxon>Bacillati</taxon>
        <taxon>Bacillota</taxon>
        <taxon>Bacilli</taxon>
        <taxon>Bacillales</taxon>
        <taxon>Bacillaceae</taxon>
        <taxon>Halobacillus</taxon>
    </lineage>
</organism>
<keyword evidence="1" id="KW-0812">Transmembrane</keyword>
<proteinExistence type="predicted"/>
<evidence type="ECO:0000313" key="2">
    <source>
        <dbReference type="EMBL" id="UOQ44424.1"/>
    </source>
</evidence>
<keyword evidence="3" id="KW-1185">Reference proteome</keyword>
<dbReference type="SUPFAM" id="SSF53474">
    <property type="entry name" value="alpha/beta-Hydrolases"/>
    <property type="match status" value="1"/>
</dbReference>
<gene>
    <name evidence="2" type="ORF">MUN89_00030</name>
</gene>
<dbReference type="Gene3D" id="3.40.50.1820">
    <property type="entry name" value="alpha/beta hydrolase"/>
    <property type="match status" value="1"/>
</dbReference>
<keyword evidence="1" id="KW-1133">Transmembrane helix</keyword>
<accession>A0ABY4EIV8</accession>
<protein>
    <submittedName>
        <fullName evidence="2">Alpha/beta fold hydrolase</fullName>
    </submittedName>
</protein>
<dbReference type="InterPro" id="IPR010315">
    <property type="entry name" value="DUF915_hydro-like"/>
</dbReference>
<dbReference type="InterPro" id="IPR029058">
    <property type="entry name" value="AB_hydrolase_fold"/>
</dbReference>
<name>A0ABY4EIV8_9BACI</name>
<feature type="transmembrane region" description="Helical" evidence="1">
    <location>
        <begin position="12"/>
        <end position="30"/>
    </location>
</feature>
<dbReference type="RefSeq" id="WP_244710372.1">
    <property type="nucleotide sequence ID" value="NZ_CP095073.1"/>
</dbReference>
<keyword evidence="2" id="KW-0378">Hydrolase</keyword>
<evidence type="ECO:0000313" key="3">
    <source>
        <dbReference type="Proteomes" id="UP000831787"/>
    </source>
</evidence>
<keyword evidence="1" id="KW-0472">Membrane</keyword>
<dbReference type="Pfam" id="PF06028">
    <property type="entry name" value="DUF915"/>
    <property type="match status" value="1"/>
</dbReference>
<dbReference type="EMBL" id="CP095073">
    <property type="protein sequence ID" value="UOQ44424.1"/>
    <property type="molecule type" value="Genomic_DNA"/>
</dbReference>
<dbReference type="Proteomes" id="UP000831787">
    <property type="component" value="Chromosome"/>
</dbReference>
<evidence type="ECO:0000256" key="1">
    <source>
        <dbReference type="SAM" id="Phobius"/>
    </source>
</evidence>